<evidence type="ECO:0000313" key="4">
    <source>
        <dbReference type="Proteomes" id="UP000045285"/>
    </source>
</evidence>
<evidence type="ECO:0008006" key="7">
    <source>
        <dbReference type="Google" id="ProtNLM"/>
    </source>
</evidence>
<sequence length="161" mass="18702">MTFDKNPFPEGDADRHALWEMLVRRDIDAFLGQDWSMVEDDFIAESFFGMHAHFLSNADAWRLQFPRLEIYRDEWLRQAKETAATKFAEPLREALFRVTNMRDIDVDGDRAVLHKKFDGSVAKADGGVDRLKWQTLYFCRKVGGRWKIAGFVGYMPHPLGS</sequence>
<proteinExistence type="predicted"/>
<evidence type="ECO:0000313" key="2">
    <source>
        <dbReference type="EMBL" id="CDX44580.1"/>
    </source>
</evidence>
<evidence type="ECO:0000313" key="1">
    <source>
        <dbReference type="EMBL" id="CDX25569.1"/>
    </source>
</evidence>
<dbReference type="STRING" id="69974.MPLDJ20_60653"/>
<dbReference type="Proteomes" id="UP000046122">
    <property type="component" value="Unassembled WGS sequence"/>
</dbReference>
<dbReference type="EMBL" id="CCMZ01000055">
    <property type="protein sequence ID" value="CDX25569.1"/>
    <property type="molecule type" value="Genomic_DNA"/>
</dbReference>
<dbReference type="EMBL" id="CCNB01000043">
    <property type="protein sequence ID" value="CDX44580.1"/>
    <property type="molecule type" value="Genomic_DNA"/>
</dbReference>
<reference evidence="5 6" key="1">
    <citation type="submission" date="2014-08" db="EMBL/GenBank/DDBJ databases">
        <authorList>
            <person name="Moulin Lionel"/>
        </authorList>
    </citation>
    <scope>NUCLEOTIDE SEQUENCE [LARGE SCALE GENOMIC DNA]</scope>
</reference>
<dbReference type="EMBL" id="CCNE01000012">
    <property type="protein sequence ID" value="CDX55179.1"/>
    <property type="molecule type" value="Genomic_DNA"/>
</dbReference>
<evidence type="ECO:0000313" key="5">
    <source>
        <dbReference type="Proteomes" id="UP000046122"/>
    </source>
</evidence>
<dbReference type="SUPFAM" id="SSF54427">
    <property type="entry name" value="NTF2-like"/>
    <property type="match status" value="1"/>
</dbReference>
<dbReference type="Proteomes" id="UP000046373">
    <property type="component" value="Unassembled WGS sequence"/>
</dbReference>
<organism evidence="2 6">
    <name type="scientific">Mesorhizobium plurifarium</name>
    <dbReference type="NCBI Taxonomy" id="69974"/>
    <lineage>
        <taxon>Bacteria</taxon>
        <taxon>Pseudomonadati</taxon>
        <taxon>Pseudomonadota</taxon>
        <taxon>Alphaproteobacteria</taxon>
        <taxon>Hyphomicrobiales</taxon>
        <taxon>Phyllobacteriaceae</taxon>
        <taxon>Mesorhizobium</taxon>
    </lineage>
</organism>
<reference evidence="4" key="2">
    <citation type="submission" date="2014-08" db="EMBL/GenBank/DDBJ databases">
        <authorList>
            <person name="Moulin L."/>
        </authorList>
    </citation>
    <scope>NUCLEOTIDE SEQUENCE [LARGE SCALE GENOMIC DNA]</scope>
</reference>
<keyword evidence="4" id="KW-1185">Reference proteome</keyword>
<dbReference type="Gene3D" id="3.10.450.50">
    <property type="match status" value="1"/>
</dbReference>
<dbReference type="AlphaFoldDB" id="A0A090FSG2"/>
<gene>
    <name evidence="1" type="ORF">MPL3356_590006</name>
    <name evidence="3" type="ORF">MPL3365_20399</name>
    <name evidence="2" type="ORF">MPLDJ20_60653</name>
</gene>
<protein>
    <recommendedName>
        <fullName evidence="7">SnoaL-like domain-containing protein</fullName>
    </recommendedName>
</protein>
<name>A0A090FSG2_MESPL</name>
<evidence type="ECO:0000313" key="3">
    <source>
        <dbReference type="EMBL" id="CDX55179.1"/>
    </source>
</evidence>
<dbReference type="InterPro" id="IPR032710">
    <property type="entry name" value="NTF2-like_dom_sf"/>
</dbReference>
<evidence type="ECO:0000313" key="6">
    <source>
        <dbReference type="Proteomes" id="UP000046373"/>
    </source>
</evidence>
<accession>A0A090FSG2</accession>
<dbReference type="Proteomes" id="UP000045285">
    <property type="component" value="Unassembled WGS sequence"/>
</dbReference>